<keyword evidence="3" id="KW-0472">Membrane</keyword>
<comment type="subcellular location">
    <subcellularLocation>
        <location evidence="1">Cell envelope</location>
    </subcellularLocation>
</comment>
<dbReference type="InterPro" id="IPR042229">
    <property type="entry name" value="Listeria/Bacterioides_rpt_sf"/>
</dbReference>
<feature type="region of interest" description="Disordered" evidence="2">
    <location>
        <begin position="15"/>
        <end position="99"/>
    </location>
</feature>
<dbReference type="InterPro" id="IPR013378">
    <property type="entry name" value="InlB-like_B-rpt"/>
</dbReference>
<dbReference type="SUPFAM" id="SSF51126">
    <property type="entry name" value="Pectin lyase-like"/>
    <property type="match status" value="1"/>
</dbReference>
<dbReference type="Proteomes" id="UP000070675">
    <property type="component" value="Unassembled WGS sequence"/>
</dbReference>
<dbReference type="InterPro" id="IPR012334">
    <property type="entry name" value="Pectin_lyas_fold"/>
</dbReference>
<feature type="compositionally biased region" description="Pro residues" evidence="2">
    <location>
        <begin position="1265"/>
        <end position="1279"/>
    </location>
</feature>
<evidence type="ECO:0000256" key="2">
    <source>
        <dbReference type="SAM" id="MobiDB-lite"/>
    </source>
</evidence>
<dbReference type="STRING" id="1393034.HMPREF3192_00537"/>
<dbReference type="GO" id="GO:0030313">
    <property type="term" value="C:cell envelope"/>
    <property type="evidence" value="ECO:0007669"/>
    <property type="project" value="UniProtKB-SubCell"/>
</dbReference>
<reference evidence="5" key="1">
    <citation type="submission" date="2016-01" db="EMBL/GenBank/DDBJ databases">
        <authorList>
            <person name="Mitreva M."/>
            <person name="Pepin K.H."/>
            <person name="Mihindukulasuriya K.A."/>
            <person name="Fulton R."/>
            <person name="Fronick C."/>
            <person name="O'Laughlin M."/>
            <person name="Miner T."/>
            <person name="Herter B."/>
            <person name="Rosa B.A."/>
            <person name="Cordes M."/>
            <person name="Tomlinson C."/>
            <person name="Wollam A."/>
            <person name="Palsikar V.B."/>
            <person name="Mardis E.R."/>
            <person name="Wilson R.K."/>
        </authorList>
    </citation>
    <scope>NUCLEOTIDE SEQUENCE [LARGE SCALE GENOMIC DNA]</scope>
    <source>
        <strain evidence="5">DNF00019</strain>
    </source>
</reference>
<keyword evidence="5" id="KW-1185">Reference proteome</keyword>
<gene>
    <name evidence="4" type="ORF">HMPREF3192_00537</name>
</gene>
<feature type="transmembrane region" description="Helical" evidence="3">
    <location>
        <begin position="1297"/>
        <end position="1318"/>
    </location>
</feature>
<dbReference type="Pfam" id="PF09479">
    <property type="entry name" value="Flg_new"/>
    <property type="match status" value="2"/>
</dbReference>
<comment type="caution">
    <text evidence="4">The sequence shown here is derived from an EMBL/GenBank/DDBJ whole genome shotgun (WGS) entry which is preliminary data.</text>
</comment>
<name>A0A133XW65_9ACTN</name>
<evidence type="ECO:0000256" key="1">
    <source>
        <dbReference type="ARBA" id="ARBA00004196"/>
    </source>
</evidence>
<dbReference type="PATRIC" id="fig|1393034.3.peg.518"/>
<dbReference type="NCBIfam" id="TIGR02543">
    <property type="entry name" value="List_Bact_rpt"/>
    <property type="match status" value="1"/>
</dbReference>
<feature type="compositionally biased region" description="Low complexity" evidence="2">
    <location>
        <begin position="34"/>
        <end position="82"/>
    </location>
</feature>
<proteinExistence type="predicted"/>
<accession>A0A133XW65</accession>
<keyword evidence="3" id="KW-1133">Transmembrane helix</keyword>
<evidence type="ECO:0000256" key="3">
    <source>
        <dbReference type="SAM" id="Phobius"/>
    </source>
</evidence>
<protein>
    <submittedName>
        <fullName evidence="4">Repeat protein</fullName>
    </submittedName>
</protein>
<dbReference type="EMBL" id="LSCR01000006">
    <property type="protein sequence ID" value="KXB35172.1"/>
    <property type="molecule type" value="Genomic_DNA"/>
</dbReference>
<keyword evidence="3" id="KW-0812">Transmembrane</keyword>
<dbReference type="Gene3D" id="2.160.20.10">
    <property type="entry name" value="Single-stranded right-handed beta-helix, Pectin lyase-like"/>
    <property type="match status" value="1"/>
</dbReference>
<organism evidence="4 5">
    <name type="scientific">Atopobium deltae</name>
    <dbReference type="NCBI Taxonomy" id="1393034"/>
    <lineage>
        <taxon>Bacteria</taxon>
        <taxon>Bacillati</taxon>
        <taxon>Actinomycetota</taxon>
        <taxon>Coriobacteriia</taxon>
        <taxon>Coriobacteriales</taxon>
        <taxon>Atopobiaceae</taxon>
        <taxon>Atopobium</taxon>
    </lineage>
</organism>
<feature type="region of interest" description="Disordered" evidence="2">
    <location>
        <begin position="1257"/>
        <end position="1290"/>
    </location>
</feature>
<dbReference type="InterPro" id="IPR011050">
    <property type="entry name" value="Pectin_lyase_fold/virulence"/>
</dbReference>
<dbReference type="Gene3D" id="2.60.40.4270">
    <property type="entry name" value="Listeria-Bacteroides repeat domain"/>
    <property type="match status" value="2"/>
</dbReference>
<sequence length="1328" mass="138765">MIPTLSLAQIAAQVRAATQPAGAAEKPATPAGRSATKTASTPSKPTAAPTKSASTPASTQADPAPAPAPQTRTAARSSRTATELWVDGSTGSDTNDGSAAKALKTLPRALELQKANPSISVIHLTGTHALSATQTIPLGVMLRIGDAGATITGTGNAINGIVLKSGAALSGTGTLSMSGFKTALIAEKGSSITDGTYKFIGNGFSDGRGISLGGLVKGSAGKNKLTITADDICNSNFYESSVVFENCTINVVSQNRTWFDARDLTLKNASLTVEGFGMSFYVNKLTMLDSEFIINKRGWRHSTGLAIQGASNIVSSRIVANAGSTAGISVGVSKGDVVVTDSTLELNNAGTGGLNVNTGRVVLTNSTIKGNGQQYGALFGAQAKGTIELGPNCLVESPAAKDSDSGAGETRQNYIVLGGSHLVKYAPDYNSSLGSTTPTNGPANGNEPLSLFTLADAAPTTLTPLNKNGVAYEYHVDKASSDSKKHVWVPAAKLTFVLNAPDAAQTVDASYADGSSANQIALAMRGYALKDATAVGGGSVALPSNPFAAGYNFVGWFYKDATGAEKPFSADVAVTTDTTVYAKWQADASSYAIKYHNDQNPEVTYLASSSRADRSAKVLTKDEIATASPKFIPEGKTFKGWSTQPQGAGTKVAEGSTVTIKPGVTTLDLYAVWEEQQVSVKFSANGGVFAPDSVFKTHPSAFDIQHDANGGEVAVVKKQAKVADQIKLSALLSSLDSSLTHKTPGILGATQQANDAVYTKLATRPYYVLQSKKVSLGSIFGISLGEAYHYWFVDAKGTTEAKIGDDITLTKDYTFYLNWAADPAIERIHEKLALPADIMVGNDTQHTSIYPVVAGQTIDFTGTIEASVVKAQMRGIEKKFPNTTDYSKVALSDMSSSFKAIFTLPEGMEFPSTLTAADIKTEGFADTFSVSKVEVNGKTVSITLTLKDGIATYKDLQAAVIDKLADTMKLTLPGVKLSNTLAAGTKATVKGTLDGSFKACATNDAGTRKLFSFEWNGVQKPEGKDFTAASVDDGILFTVAVPTPLVSDLPGDILVGTNTTHTEPLKLAQGEHFDLTGALLAQTIRDQMKAIEARYPGTAHDQIALSSLRFSFVATMTVPDGMTLPKNLTKDSIKLLDFGPGFVVSDVSVSGKTVTVRFALANPAAIKTYADLKAVVDAAGAADGWMKLTVPAVELDHEATVGKPHTIVGTVVGDFSAVATSQAGTRKLFSFVWNAVQWPDGKDSSASDEKTIQLTVVPTKAADPHPVPPSAPKPTPKPSPKAAATRAVPKTGDLTNISTSLVGTLMGSGMLAASWFVAHRRNKKADKR</sequence>
<evidence type="ECO:0000313" key="5">
    <source>
        <dbReference type="Proteomes" id="UP000070675"/>
    </source>
</evidence>
<evidence type="ECO:0000313" key="4">
    <source>
        <dbReference type="EMBL" id="KXB35172.1"/>
    </source>
</evidence>